<accession>A0AAQ1SM83</accession>
<dbReference type="AlphaFoldDB" id="A0AAQ1SM83"/>
<dbReference type="EMBL" id="OEJX01000004">
    <property type="protein sequence ID" value="SOR60038.1"/>
    <property type="molecule type" value="Genomic_DNA"/>
</dbReference>
<dbReference type="Proteomes" id="UP000234460">
    <property type="component" value="Chromosome LMANV2"/>
</dbReference>
<evidence type="ECO:0000313" key="2">
    <source>
        <dbReference type="Proteomes" id="UP000234460"/>
    </source>
</evidence>
<organism evidence="1 2">
    <name type="scientific">Leptospira interrogans serovar Manilae</name>
    <dbReference type="NCBI Taxonomy" id="214675"/>
    <lineage>
        <taxon>Bacteria</taxon>
        <taxon>Pseudomonadati</taxon>
        <taxon>Spirochaetota</taxon>
        <taxon>Spirochaetia</taxon>
        <taxon>Leptospirales</taxon>
        <taxon>Leptospiraceae</taxon>
        <taxon>Leptospira</taxon>
    </lineage>
</organism>
<protein>
    <submittedName>
        <fullName evidence="1">Uncharacterized protein</fullName>
    </submittedName>
</protein>
<proteinExistence type="predicted"/>
<comment type="caution">
    <text evidence="1">The sequence shown here is derived from an EMBL/GenBank/DDBJ whole genome shotgun (WGS) entry which is preliminary data.</text>
</comment>
<evidence type="ECO:0000313" key="1">
    <source>
        <dbReference type="EMBL" id="SOR60038.1"/>
    </source>
</evidence>
<name>A0AAQ1SM83_LEPIR</name>
<sequence length="75" mass="8278">MQPVSSDPEIVQGLQRVPTGQFCFTAVVQEELLHSAGLQLEPTGQRKGREEEHIFTGVDGFEKIPLFKSALIVNV</sequence>
<gene>
    <name evidence="1" type="ORF">LMANV2_120050</name>
</gene>
<reference evidence="1 2" key="1">
    <citation type="submission" date="2017-11" db="EMBL/GenBank/DDBJ databases">
        <authorList>
            <person name="Lechat P."/>
        </authorList>
    </citation>
    <scope>NUCLEOTIDE SEQUENCE [LARGE SCALE GENOMIC DNA]</scope>
    <source>
        <strain evidence="1">L495</strain>
    </source>
</reference>